<sequence>MDHLKPVQKGRRRGLSINSLSETQQSAMNSSLDHLQNDLNRIDLQWNRILSDNTNPLELALAFLDDTSVGLGHRYEEFNQLKSQIGSHLQDVVNEHSQVFNTNVASYGKVVSSIIQAQEQTLNLKHCLREANKKITTDKGSLQELNDNNLKYTRMIDVLVNIEELLQIPEKIEENIRKENFHRVQVLLERGFILMNNKSLKTVEILKPINQQLELQEHMLFNNLIEEIHDIMYSKSTKTNFTRVTNDDIFKIISISHNGFTSLENYLYNIVNIDITEHAKTINRNLEQFIHDQSLNKGAIMLQENVATQPSLESSGKQENEGFNRIAFLSKTINNINKLPVAFNIITERAKEEIHNIIVKSTESIRSKHPSLLKMASSLKNDNQFGLPVQDILSIILRECFWEIFLKLLYAIQCHRVIFEMSNILQPTSSTKSAYKFNKIWSKMLDEIELLLVRYINNPELRSSDNSSAKSITVTTNNAPNLPKRKNPKIFSLEYNIEDNSSVKDQAFELKALLKDIFPGFSVSSNMDLDSIYVKDESFEQDEPLIPPSVFNMKVILDPFLLFTQSTSTITPGVLEENAVSSLTFFDDYVNKSFLPRIQMTMNYLFTIEVESNNPYALELSDENHNIFKTALDFQRLFYNLLNVFNTANTFREKISYCILDLLSHFYNYYLELFNSLIGTSDRRLSRKIITTWLQNSTLMDQEQKILNGDESLFIEESRELFKDIPHFYHLGKGLNKSDLFNNLTLDTILQFSASVIWILSWLPDLKKAINIDEVNQEPVIDADKLRSNWSFSESMDLNLMNSNANTNSSGNLKILMDEKASKKFDDTVNGFKTLKLKLITILRFNIRALCIYDIGSFFQNTKIWNMDVGSIELDQNIASLISELRRTENKIKQQLSEKEKNTVFIGLDIVNNYALITGAKSIKVLNHNGIKKMLRNVNVLQHAYRNLSSEPSKINMNVTMNFYSLCGSNETELFNYIRDNELPHCSVDDLKTILRLQFSEEMQRQLKRQSTNSTKGSIKPSNKRYTEALEKLSKLEKELSKEKPLSKMGKLRSKLKNVDATNESDTL</sequence>
<gene>
    <name evidence="9" type="primary">SMKI16G2170</name>
    <name evidence="9" type="ORF">SMKI_16G2170</name>
</gene>
<dbReference type="PANTHER" id="PTHR14146:SF0">
    <property type="entry name" value="EXOCYST COMPLEX COMPONENT 4"/>
    <property type="match status" value="1"/>
</dbReference>
<dbReference type="AlphaFoldDB" id="A0AA35IW08"/>
<evidence type="ECO:0000256" key="2">
    <source>
        <dbReference type="ARBA" id="ARBA00022483"/>
    </source>
</evidence>
<evidence type="ECO:0000259" key="7">
    <source>
        <dbReference type="Pfam" id="PF04048"/>
    </source>
</evidence>
<dbReference type="GO" id="GO:0090522">
    <property type="term" value="P:vesicle tethering involved in exocytosis"/>
    <property type="evidence" value="ECO:0007669"/>
    <property type="project" value="UniProtKB-UniRule"/>
</dbReference>
<dbReference type="GO" id="GO:0006893">
    <property type="term" value="P:Golgi to plasma membrane transport"/>
    <property type="evidence" value="ECO:0007669"/>
    <property type="project" value="TreeGrafter"/>
</dbReference>
<evidence type="ECO:0000313" key="9">
    <source>
        <dbReference type="EMBL" id="CAI4036921.1"/>
    </source>
</evidence>
<dbReference type="EMBL" id="OX365772">
    <property type="protein sequence ID" value="CAI4036921.1"/>
    <property type="molecule type" value="Genomic_DNA"/>
</dbReference>
<dbReference type="InterPro" id="IPR007191">
    <property type="entry name" value="Sec8_exocyst_N"/>
</dbReference>
<comment type="similarity">
    <text evidence="4">Belongs to the SEC8 family.</text>
</comment>
<evidence type="ECO:0000256" key="6">
    <source>
        <dbReference type="SAM" id="MobiDB-lite"/>
    </source>
</evidence>
<dbReference type="GO" id="GO:0015031">
    <property type="term" value="P:protein transport"/>
    <property type="evidence" value="ECO:0007669"/>
    <property type="project" value="UniProtKB-KW"/>
</dbReference>
<name>A0AA35IW08_SACMI</name>
<dbReference type="Pfam" id="PF20652">
    <property type="entry name" value="Sec8_C"/>
    <property type="match status" value="1"/>
</dbReference>
<evidence type="ECO:0000256" key="4">
    <source>
        <dbReference type="RuleBase" id="RU367079"/>
    </source>
</evidence>
<feature type="coiled-coil region" evidence="5">
    <location>
        <begin position="871"/>
        <end position="902"/>
    </location>
</feature>
<dbReference type="InterPro" id="IPR048630">
    <property type="entry name" value="Sec8_M"/>
</dbReference>
<feature type="domain" description="Exocyst complex component Sec8 middle helical bundle" evidence="8">
    <location>
        <begin position="318"/>
        <end position="561"/>
    </location>
</feature>
<dbReference type="GO" id="GO:0006904">
    <property type="term" value="P:vesicle docking involved in exocytosis"/>
    <property type="evidence" value="ECO:0007669"/>
    <property type="project" value="InterPro"/>
</dbReference>
<keyword evidence="2 4" id="KW-0268">Exocytosis</keyword>
<dbReference type="GO" id="GO:0006612">
    <property type="term" value="P:protein targeting to membrane"/>
    <property type="evidence" value="ECO:0007669"/>
    <property type="project" value="UniProtKB-UniRule"/>
</dbReference>
<dbReference type="Pfam" id="PF04048">
    <property type="entry name" value="Sec8_N"/>
    <property type="match status" value="1"/>
</dbReference>
<dbReference type="GeneID" id="80921846"/>
<organism evidence="9 10">
    <name type="scientific">Saccharomyces mikatae IFO 1815</name>
    <dbReference type="NCBI Taxonomy" id="226126"/>
    <lineage>
        <taxon>Eukaryota</taxon>
        <taxon>Fungi</taxon>
        <taxon>Dikarya</taxon>
        <taxon>Ascomycota</taxon>
        <taxon>Saccharomycotina</taxon>
        <taxon>Saccharomycetes</taxon>
        <taxon>Saccharomycetales</taxon>
        <taxon>Saccharomycetaceae</taxon>
        <taxon>Saccharomyces</taxon>
    </lineage>
</organism>
<dbReference type="InterPro" id="IPR039682">
    <property type="entry name" value="Sec8/EXOC4"/>
</dbReference>
<evidence type="ECO:0000313" key="10">
    <source>
        <dbReference type="Proteomes" id="UP001161438"/>
    </source>
</evidence>
<keyword evidence="3 4" id="KW-0653">Protein transport</keyword>
<dbReference type="RefSeq" id="XP_056080038.1">
    <property type="nucleotide sequence ID" value="XM_056226306.1"/>
</dbReference>
<protein>
    <recommendedName>
        <fullName evidence="4">Exocyst complex component Sec8</fullName>
    </recommendedName>
</protein>
<evidence type="ECO:0000259" key="8">
    <source>
        <dbReference type="Pfam" id="PF20652"/>
    </source>
</evidence>
<accession>A0AA35IW08</accession>
<keyword evidence="5" id="KW-0175">Coiled coil</keyword>
<evidence type="ECO:0000256" key="3">
    <source>
        <dbReference type="ARBA" id="ARBA00022927"/>
    </source>
</evidence>
<feature type="compositionally biased region" description="Polar residues" evidence="6">
    <location>
        <begin position="1009"/>
        <end position="1021"/>
    </location>
</feature>
<proteinExistence type="inferred from homology"/>
<keyword evidence="1 4" id="KW-0813">Transport</keyword>
<feature type="region of interest" description="Disordered" evidence="6">
    <location>
        <begin position="1040"/>
        <end position="1068"/>
    </location>
</feature>
<dbReference type="PANTHER" id="PTHR14146">
    <property type="entry name" value="EXOCYST COMPLEX COMPONENT 4"/>
    <property type="match status" value="1"/>
</dbReference>
<evidence type="ECO:0000256" key="5">
    <source>
        <dbReference type="SAM" id="Coils"/>
    </source>
</evidence>
<dbReference type="GO" id="GO:0000145">
    <property type="term" value="C:exocyst"/>
    <property type="evidence" value="ECO:0007669"/>
    <property type="project" value="UniProtKB-UniRule"/>
</dbReference>
<comment type="function">
    <text evidence="4">Component of the exocyst complex involved in the docking of exocytic vesicles with fusion sites on the plasma membrane.</text>
</comment>
<dbReference type="Proteomes" id="UP001161438">
    <property type="component" value="Chromosome 16"/>
</dbReference>
<evidence type="ECO:0000256" key="1">
    <source>
        <dbReference type="ARBA" id="ARBA00022448"/>
    </source>
</evidence>
<reference evidence="9" key="1">
    <citation type="submission" date="2022-10" db="EMBL/GenBank/DDBJ databases">
        <authorList>
            <person name="Byrne P K."/>
        </authorList>
    </citation>
    <scope>NUCLEOTIDE SEQUENCE</scope>
    <source>
        <strain evidence="9">IFO1815</strain>
    </source>
</reference>
<keyword evidence="10" id="KW-1185">Reference proteome</keyword>
<feature type="region of interest" description="Disordered" evidence="6">
    <location>
        <begin position="1006"/>
        <end position="1025"/>
    </location>
</feature>
<feature type="domain" description="Exocyst complex component Sec8 N-terminal" evidence="7">
    <location>
        <begin position="34"/>
        <end position="174"/>
    </location>
</feature>